<name>A0A0D8IZE8_9FIRM</name>
<evidence type="ECO:0000313" key="2">
    <source>
        <dbReference type="Proteomes" id="UP000032483"/>
    </source>
</evidence>
<keyword evidence="2" id="KW-1185">Reference proteome</keyword>
<dbReference type="EMBL" id="JXXK01000028">
    <property type="protein sequence ID" value="KJF38898.1"/>
    <property type="molecule type" value="Genomic_DNA"/>
</dbReference>
<dbReference type="AlphaFoldDB" id="A0A0D8IZE8"/>
<protein>
    <submittedName>
        <fullName evidence="1">Uncharacterized protein</fullName>
    </submittedName>
</protein>
<dbReference type="RefSeq" id="WP_050006182.1">
    <property type="nucleotide sequence ID" value="NZ_JXXK01000028.1"/>
</dbReference>
<accession>A0A0D8IZE8</accession>
<proteinExistence type="predicted"/>
<organism evidence="1 2">
    <name type="scientific">Ruthenibacterium lactatiformans</name>
    <dbReference type="NCBI Taxonomy" id="1550024"/>
    <lineage>
        <taxon>Bacteria</taxon>
        <taxon>Bacillati</taxon>
        <taxon>Bacillota</taxon>
        <taxon>Clostridia</taxon>
        <taxon>Eubacteriales</taxon>
        <taxon>Oscillospiraceae</taxon>
        <taxon>Ruthenibacterium</taxon>
    </lineage>
</organism>
<comment type="caution">
    <text evidence="1">The sequence shown here is derived from an EMBL/GenBank/DDBJ whole genome shotgun (WGS) entry which is preliminary data.</text>
</comment>
<reference evidence="1" key="1">
    <citation type="submission" date="2015-02" db="EMBL/GenBank/DDBJ databases">
        <title>A novel member of the family Ruminococcaceae isolated from human feces.</title>
        <authorList>
            <person name="Shkoporov A.N."/>
            <person name="Chaplin A.V."/>
            <person name="Motuzova O.V."/>
            <person name="Kafarskaia L.I."/>
            <person name="Khokhlova E.V."/>
            <person name="Efimov B.A."/>
        </authorList>
    </citation>
    <scope>NUCLEOTIDE SEQUENCE [LARGE SCALE GENOMIC DNA]</scope>
    <source>
        <strain evidence="1">585-1</strain>
    </source>
</reference>
<evidence type="ECO:0000313" key="1">
    <source>
        <dbReference type="EMBL" id="KJF38898.1"/>
    </source>
</evidence>
<dbReference type="Proteomes" id="UP000032483">
    <property type="component" value="Unassembled WGS sequence"/>
</dbReference>
<gene>
    <name evidence="1" type="ORF">TQ39_15380</name>
</gene>
<dbReference type="GeneID" id="42857939"/>
<sequence>MITNNFNKELRGISDALRDLGYTDSTIGMRQRYWKEYCVYHGSLDIDESSMDKFLLVNYGIQKENINISKRQYEVRAALRNLLEYRRYGKIKSYHTPWFKQEILSKDICVRTAEFRPFFAFLSIIQNFSLGRLCKALHKRPSEISDGRVNSRKPVI</sequence>